<protein>
    <submittedName>
        <fullName evidence="1">Uncharacterized protein</fullName>
    </submittedName>
</protein>
<organism evidence="1 2">
    <name type="scientific">Boudabousia tangfeifanii</name>
    <dbReference type="NCBI Taxonomy" id="1912795"/>
    <lineage>
        <taxon>Bacteria</taxon>
        <taxon>Bacillati</taxon>
        <taxon>Actinomycetota</taxon>
        <taxon>Actinomycetes</taxon>
        <taxon>Actinomycetales</taxon>
        <taxon>Actinomycetaceae</taxon>
        <taxon>Boudabousia</taxon>
    </lineage>
</organism>
<evidence type="ECO:0000313" key="1">
    <source>
        <dbReference type="EMBL" id="AOZ73401.1"/>
    </source>
</evidence>
<proteinExistence type="predicted"/>
<name>A0A1D9MM03_9ACTO</name>
<dbReference type="EMBL" id="CP017812">
    <property type="protein sequence ID" value="AOZ73401.1"/>
    <property type="molecule type" value="Genomic_DNA"/>
</dbReference>
<accession>A0A1D9MM03</accession>
<dbReference type="AlphaFoldDB" id="A0A1D9MM03"/>
<evidence type="ECO:0000313" key="2">
    <source>
        <dbReference type="Proteomes" id="UP000176288"/>
    </source>
</evidence>
<gene>
    <name evidence="1" type="ORF">BK816_00940</name>
</gene>
<keyword evidence="2" id="KW-1185">Reference proteome</keyword>
<dbReference type="STRING" id="1912795.BK816_00940"/>
<sequence length="141" mass="15225">MKIENRNIPSVCQLLEGLELAGATSRARTKLHASLLVHLEALGVSEVELARQYATLDETGEIVLDEAGGFTLKDPVQASEFKAEHQALMGEAVLVPETYENQYAILTKALVDYPGTFSGSDATAYDLLSDALEEATVMEVP</sequence>
<dbReference type="Proteomes" id="UP000176288">
    <property type="component" value="Chromosome"/>
</dbReference>
<reference evidence="1 2" key="1">
    <citation type="submission" date="2016-10" db="EMBL/GenBank/DDBJ databases">
        <title>Actinomyces aegypiusis sp. nov., isolated from the Aegypius monachus in Qinghai Tibet Plateau China.</title>
        <authorList>
            <person name="Wang Y."/>
        </authorList>
    </citation>
    <scope>NUCLEOTIDE SEQUENCE [LARGE SCALE GENOMIC DNA]</scope>
    <source>
        <strain evidence="1 2">VUL4_3</strain>
    </source>
</reference>
<dbReference type="KEGG" id="avu:BK816_00940"/>